<dbReference type="SMART" id="SM00256">
    <property type="entry name" value="FBOX"/>
    <property type="match status" value="1"/>
</dbReference>
<dbReference type="EMBL" id="BJWL01000009">
    <property type="protein sequence ID" value="GFY94291.1"/>
    <property type="molecule type" value="Genomic_DNA"/>
</dbReference>
<gene>
    <name evidence="2" type="ORF">Acr_09g0007370</name>
    <name evidence="3" type="ORF">Acr_09g0007410</name>
</gene>
<feature type="domain" description="F-box" evidence="1">
    <location>
        <begin position="18"/>
        <end position="59"/>
    </location>
</feature>
<dbReference type="InterPro" id="IPR001810">
    <property type="entry name" value="F-box_dom"/>
</dbReference>
<dbReference type="CDD" id="cd09917">
    <property type="entry name" value="F-box_SF"/>
    <property type="match status" value="1"/>
</dbReference>
<evidence type="ECO:0000313" key="2">
    <source>
        <dbReference type="EMBL" id="GFY94291.1"/>
    </source>
</evidence>
<keyword evidence="4" id="KW-1185">Reference proteome</keyword>
<dbReference type="OrthoDB" id="812961at2759"/>
<dbReference type="PANTHER" id="PTHR31215">
    <property type="entry name" value="OS05G0510400 PROTEIN-RELATED"/>
    <property type="match status" value="1"/>
</dbReference>
<evidence type="ECO:0000313" key="4">
    <source>
        <dbReference type="Proteomes" id="UP000585474"/>
    </source>
</evidence>
<protein>
    <recommendedName>
        <fullName evidence="1">F-box domain-containing protein</fullName>
    </recommendedName>
</protein>
<reference evidence="3 4" key="1">
    <citation type="submission" date="2019-07" db="EMBL/GenBank/DDBJ databases">
        <title>De Novo Assembly of kiwifruit Actinidia rufa.</title>
        <authorList>
            <person name="Sugita-Konishi S."/>
            <person name="Sato K."/>
            <person name="Mori E."/>
            <person name="Abe Y."/>
            <person name="Kisaki G."/>
            <person name="Hamano K."/>
            <person name="Suezawa K."/>
            <person name="Otani M."/>
            <person name="Fukuda T."/>
            <person name="Manabe T."/>
            <person name="Gomi K."/>
            <person name="Tabuchi M."/>
            <person name="Akimitsu K."/>
            <person name="Kataoka I."/>
        </authorList>
    </citation>
    <scope>NUCLEOTIDE SEQUENCE [LARGE SCALE GENOMIC DNA]</scope>
    <source>
        <strain evidence="4">cv. Fuchu</strain>
        <strain evidence="3">Fuchu</strain>
    </source>
</reference>
<dbReference type="InterPro" id="IPR044809">
    <property type="entry name" value="AUF1-like"/>
</dbReference>
<comment type="caution">
    <text evidence="3">The sequence shown here is derived from an EMBL/GenBank/DDBJ whole genome shotgun (WGS) entry which is preliminary data.</text>
</comment>
<proteinExistence type="predicted"/>
<name>A0A7J0F6H7_9ERIC</name>
<dbReference type="EMBL" id="BJWL01000009">
    <property type="protein sequence ID" value="GFY94295.1"/>
    <property type="molecule type" value="Genomic_DNA"/>
</dbReference>
<organism evidence="3 4">
    <name type="scientific">Actinidia rufa</name>
    <dbReference type="NCBI Taxonomy" id="165716"/>
    <lineage>
        <taxon>Eukaryota</taxon>
        <taxon>Viridiplantae</taxon>
        <taxon>Streptophyta</taxon>
        <taxon>Embryophyta</taxon>
        <taxon>Tracheophyta</taxon>
        <taxon>Spermatophyta</taxon>
        <taxon>Magnoliopsida</taxon>
        <taxon>eudicotyledons</taxon>
        <taxon>Gunneridae</taxon>
        <taxon>Pentapetalae</taxon>
        <taxon>asterids</taxon>
        <taxon>Ericales</taxon>
        <taxon>Actinidiaceae</taxon>
        <taxon>Actinidia</taxon>
    </lineage>
</organism>
<dbReference type="SUPFAM" id="SSF81383">
    <property type="entry name" value="F-box domain"/>
    <property type="match status" value="1"/>
</dbReference>
<dbReference type="Proteomes" id="UP000585474">
    <property type="component" value="Unassembled WGS sequence"/>
</dbReference>
<dbReference type="AlphaFoldDB" id="A0A7J0F6H7"/>
<accession>A0A7J0F6H7</accession>
<evidence type="ECO:0000313" key="3">
    <source>
        <dbReference type="EMBL" id="GFY94295.1"/>
    </source>
</evidence>
<evidence type="ECO:0000259" key="1">
    <source>
        <dbReference type="SMART" id="SM00256"/>
    </source>
</evidence>
<dbReference type="Gene3D" id="1.20.1280.50">
    <property type="match status" value="1"/>
</dbReference>
<sequence length="342" mass="40316">MAMNLVVSEGEEDYFNGLPDEVVLLILSKLSEAKCLFRCKLVSKRFASFISQLRLRSLSFFVPHIRVPPKYSDLITLRSKLWIFLKTLVYKFLPNLIPIHPCEIEVDAPSFTSINQFLSNFEQIRSVCLVFPFNYEAPFEFKWYAEFTDSKKLDFFVMLSFESIDDMKQEEDDEQTDHQHPEGDDNDFETGHLVHAILYQSVMRSYLDDHILKQQLQNAEITDVKRRGKVRVRRERIGDYWSLEQKKLESVMEWEDEFWAMGMPFYKKVWRVPKLRIGSSRRVMKRAKLVAVRPMHWEADEFEDGLLEAATAFEQEEAELGEAVRQMLMVETTNMTPVFYIG</sequence>
<dbReference type="Pfam" id="PF12937">
    <property type="entry name" value="F-box-like"/>
    <property type="match status" value="1"/>
</dbReference>
<dbReference type="InterPro" id="IPR036047">
    <property type="entry name" value="F-box-like_dom_sf"/>
</dbReference>